<gene>
    <name evidence="1" type="ORF">BGAPBR_A0065</name>
</gene>
<keyword evidence="1" id="KW-0614">Plasmid</keyword>
<protein>
    <submittedName>
        <fullName evidence="1">Uncharacterized protein</fullName>
    </submittedName>
</protein>
<evidence type="ECO:0000313" key="1">
    <source>
        <dbReference type="EMBL" id="ACL34776.1"/>
    </source>
</evidence>
<dbReference type="Proteomes" id="UP000006103">
    <property type="component" value="Plasmid PBr_lp54"/>
</dbReference>
<reference evidence="1 2" key="1">
    <citation type="journal article" date="2011" name="J. Bacteriol.">
        <title>Whole-genome sequences of two Borrelia afzelii and two Borrelia garinii Lyme disease agent isolates.</title>
        <authorList>
            <person name="Casjens S.R."/>
            <person name="Mongodin E.F."/>
            <person name="Qiu W.-G."/>
            <person name="Dunn J.J."/>
            <person name="Luft B.J."/>
            <person name="Fraser-Liggett C.M."/>
            <person name="Schutzer S.E."/>
        </authorList>
    </citation>
    <scope>NUCLEOTIDE SEQUENCE [LARGE SCALE GENOMIC DNA]</scope>
    <source>
        <strain evidence="1 2">PBr</strain>
    </source>
</reference>
<dbReference type="EMBL" id="CP001308">
    <property type="protein sequence ID" value="ACL34776.1"/>
    <property type="molecule type" value="Genomic_DNA"/>
</dbReference>
<proteinExistence type="predicted"/>
<evidence type="ECO:0000313" key="2">
    <source>
        <dbReference type="Proteomes" id="UP000006103"/>
    </source>
</evidence>
<keyword evidence="2" id="KW-1185">Reference proteome</keyword>
<geneLocation type="plasmid" evidence="1 2">
    <name>PBr_lp54</name>
</geneLocation>
<organism evidence="1 2">
    <name type="scientific">Borreliella garinii PBr</name>
    <dbReference type="NCBI Taxonomy" id="498743"/>
    <lineage>
        <taxon>Bacteria</taxon>
        <taxon>Pseudomonadati</taxon>
        <taxon>Spirochaetota</taxon>
        <taxon>Spirochaetia</taxon>
        <taxon>Spirochaetales</taxon>
        <taxon>Borreliaceae</taxon>
        <taxon>Borreliella</taxon>
    </lineage>
</organism>
<name>B8F1N8_BORGR</name>
<dbReference type="AlphaFoldDB" id="B8F1N8"/>
<accession>B8F1N8</accession>
<sequence length="43" mass="5044">MLLSPMLLILIILVYSKFNPLIKILSNFNYLRLILNDLNLVQI</sequence>